<feature type="compositionally biased region" description="Polar residues" evidence="1">
    <location>
        <begin position="151"/>
        <end position="173"/>
    </location>
</feature>
<evidence type="ECO:0000313" key="4">
    <source>
        <dbReference type="Proteomes" id="UP001348817"/>
    </source>
</evidence>
<sequence>MKKFQLNTATLANKKRNLSRIAKQTREDDLLILDDFKNLIRPHKPDEFSQLKENIRANGVRDALVVWDDSERKVLIDGHHRWKALNELRQEGHDIDYRVEIMAFPTAEEAKDWMIDNQLGRRNLTDPERKYLIGLYYRREKQRHGGDRKSSGQTDHSVQTDSKSATQKTSGQTDHLKTADEIARREGMGEKTVRRAAEYSKGIDILAQKRPEIRDRILSGEIKLRQADIQDIGKGKIAPEQILTQIDKQEKNETPETSQNTPENTVQQLRMPVKEDFFAQDLSPKEIDKLNRAHDKIESAVRQLQKTGLTKTQIRWILTHSIPKK</sequence>
<organism evidence="3 4">
    <name type="scientific">Fulvitalea axinellae</name>
    <dbReference type="NCBI Taxonomy" id="1182444"/>
    <lineage>
        <taxon>Bacteria</taxon>
        <taxon>Pseudomonadati</taxon>
        <taxon>Bacteroidota</taxon>
        <taxon>Cytophagia</taxon>
        <taxon>Cytophagales</taxon>
        <taxon>Persicobacteraceae</taxon>
        <taxon>Fulvitalea</taxon>
    </lineage>
</organism>
<dbReference type="AlphaFoldDB" id="A0AAU9D1T9"/>
<keyword evidence="3" id="KW-0614">Plasmid</keyword>
<evidence type="ECO:0000256" key="1">
    <source>
        <dbReference type="SAM" id="MobiDB-lite"/>
    </source>
</evidence>
<accession>A0AAU9D1T9</accession>
<keyword evidence="4" id="KW-1185">Reference proteome</keyword>
<protein>
    <recommendedName>
        <fullName evidence="2">ParB-like N-terminal domain-containing protein</fullName>
    </recommendedName>
</protein>
<feature type="region of interest" description="Disordered" evidence="1">
    <location>
        <begin position="142"/>
        <end position="193"/>
    </location>
</feature>
<evidence type="ECO:0000313" key="3">
    <source>
        <dbReference type="EMBL" id="BDD13097.1"/>
    </source>
</evidence>
<dbReference type="SUPFAM" id="SSF110849">
    <property type="entry name" value="ParB/Sulfiredoxin"/>
    <property type="match status" value="1"/>
</dbReference>
<proteinExistence type="predicted"/>
<feature type="domain" description="ParB-like N-terminal" evidence="2">
    <location>
        <begin position="26"/>
        <end position="118"/>
    </location>
</feature>
<evidence type="ECO:0000259" key="2">
    <source>
        <dbReference type="SMART" id="SM00470"/>
    </source>
</evidence>
<dbReference type="EMBL" id="AP025326">
    <property type="protein sequence ID" value="BDD13097.1"/>
    <property type="molecule type" value="Genomic_DNA"/>
</dbReference>
<dbReference type="SMART" id="SM00470">
    <property type="entry name" value="ParB"/>
    <property type="match status" value="1"/>
</dbReference>
<name>A0AAU9D1T9_9BACT</name>
<reference evidence="3 4" key="1">
    <citation type="submission" date="2021-12" db="EMBL/GenBank/DDBJ databases">
        <title>Genome sequencing of bacteria with rrn-lacking chromosome and rrn-plasmid.</title>
        <authorList>
            <person name="Anda M."/>
            <person name="Iwasaki W."/>
        </authorList>
    </citation>
    <scope>NUCLEOTIDE SEQUENCE [LARGE SCALE GENOMIC DNA]</scope>
    <source>
        <strain evidence="3 4">DSM 100852</strain>
        <plasmid evidence="3 4">pFA12</plasmid>
    </source>
</reference>
<dbReference type="Gene3D" id="3.90.1530.10">
    <property type="entry name" value="Conserved hypothetical protein from pyrococcus furiosus pfu- 392566-001, ParB domain"/>
    <property type="match status" value="1"/>
</dbReference>
<gene>
    <name evidence="3" type="ORF">FUAX_55290</name>
</gene>
<dbReference type="InterPro" id="IPR036086">
    <property type="entry name" value="ParB/Sulfiredoxin_sf"/>
</dbReference>
<dbReference type="KEGG" id="fax:FUAX_55290"/>
<dbReference type="InterPro" id="IPR003115">
    <property type="entry name" value="ParB_N"/>
</dbReference>
<geneLocation type="plasmid" evidence="3 4">
    <name>pFA12</name>
</geneLocation>
<dbReference type="RefSeq" id="WP_338396301.1">
    <property type="nucleotide sequence ID" value="NZ_AP025326.1"/>
</dbReference>
<dbReference type="Proteomes" id="UP001348817">
    <property type="component" value="Plasmid pFA12"/>
</dbReference>
<feature type="compositionally biased region" description="Basic and acidic residues" evidence="1">
    <location>
        <begin position="174"/>
        <end position="193"/>
    </location>
</feature>